<evidence type="ECO:0000313" key="3">
    <source>
        <dbReference type="Proteomes" id="UP000324354"/>
    </source>
</evidence>
<dbReference type="OrthoDB" id="308128at2157"/>
<dbReference type="AlphaFoldDB" id="A0A5C0XNM1"/>
<dbReference type="PANTHER" id="PTHR30399:SF1">
    <property type="entry name" value="UTP PYROPHOSPHATASE"/>
    <property type="match status" value="1"/>
</dbReference>
<gene>
    <name evidence="2" type="ORF">PFDSM3638_03400</name>
</gene>
<protein>
    <submittedName>
        <fullName evidence="2">M48 family peptidase</fullName>
    </submittedName>
</protein>
<evidence type="ECO:0000259" key="1">
    <source>
        <dbReference type="Pfam" id="PF01863"/>
    </source>
</evidence>
<evidence type="ECO:0000313" key="2">
    <source>
        <dbReference type="EMBL" id="QEK78379.1"/>
    </source>
</evidence>
<reference evidence="2 3" key="1">
    <citation type="submission" date="2017-08" db="EMBL/GenBank/DDBJ databases">
        <title>Resequencing and Reannotation of the genome of Pyrococcus furiosus type strain DSM3638.</title>
        <authorList>
            <person name="Reichelt R.M."/>
            <person name="Bunk B."/>
        </authorList>
    </citation>
    <scope>NUCLEOTIDE SEQUENCE [LARGE SCALE GENOMIC DNA]</scope>
    <source>
        <strain evidence="2 3">DSM 3638</strain>
    </source>
</reference>
<dbReference type="SMR" id="A0A5C0XNM1"/>
<proteinExistence type="predicted"/>
<organism evidence="2 3">
    <name type="scientific">Pyrococcus furiosus (strain ATCC 43587 / DSM 3638 / JCM 8422 / Vc1)</name>
    <dbReference type="NCBI Taxonomy" id="186497"/>
    <lineage>
        <taxon>Archaea</taxon>
        <taxon>Methanobacteriati</taxon>
        <taxon>Methanobacteriota</taxon>
        <taxon>Thermococci</taxon>
        <taxon>Thermococcales</taxon>
        <taxon>Thermococcaceae</taxon>
        <taxon>Pyrococcus</taxon>
    </lineage>
</organism>
<dbReference type="InterPro" id="IPR053136">
    <property type="entry name" value="UTP_pyrophosphatase-like"/>
</dbReference>
<dbReference type="GeneID" id="13302492"/>
<dbReference type="Proteomes" id="UP000324354">
    <property type="component" value="Chromosome"/>
</dbReference>
<sequence length="223" mass="26721">MIHEMILDGKVVRYRVVEKPVKYVTLRVLEDGTILVVTPLEQIVREVLIKKKDWILSKISIVEEAKELSRKGFPLFGKFYSLEMGEKFEINREELRITFPGIEFLRNWIKREIKRKAREIAKDFGISPKRIYVKAMRTKWGSATWRKSITLNFSSAALPEELFHYLVIHELAHLIELNHSKRFWSLVASYHPDYKKKRRELKKWWFIVHSNETWRAILQWPEG</sequence>
<dbReference type="InterPro" id="IPR002725">
    <property type="entry name" value="YgjP-like_metallopeptidase"/>
</dbReference>
<accession>A0A5C0XNM1</accession>
<name>A0A5C0XNM1_PYRFU</name>
<dbReference type="PANTHER" id="PTHR30399">
    <property type="entry name" value="UNCHARACTERIZED PROTEIN YGJP"/>
    <property type="match status" value="1"/>
</dbReference>
<dbReference type="GeneID" id="41712482"/>
<dbReference type="CDD" id="cd07344">
    <property type="entry name" value="M48_yhfN_like"/>
    <property type="match status" value="1"/>
</dbReference>
<dbReference type="Pfam" id="PF01863">
    <property type="entry name" value="YgjP-like"/>
    <property type="match status" value="1"/>
</dbReference>
<feature type="domain" description="YgjP-like metallopeptidase" evidence="1">
    <location>
        <begin position="22"/>
        <end position="203"/>
    </location>
</feature>
<dbReference type="Gene3D" id="3.30.2010.10">
    <property type="entry name" value="Metalloproteases ('zincins'), catalytic domain"/>
    <property type="match status" value="1"/>
</dbReference>
<dbReference type="EMBL" id="CP023154">
    <property type="protein sequence ID" value="QEK78379.1"/>
    <property type="molecule type" value="Genomic_DNA"/>
</dbReference>
<dbReference type="RefSeq" id="WP_011011801.1">
    <property type="nucleotide sequence ID" value="NC_003413.1"/>
</dbReference>